<feature type="region of interest" description="Disordered" evidence="1">
    <location>
        <begin position="374"/>
        <end position="453"/>
    </location>
</feature>
<organism evidence="2 3">
    <name type="scientific">Malassezia yamatoensis</name>
    <dbReference type="NCBI Taxonomy" id="253288"/>
    <lineage>
        <taxon>Eukaryota</taxon>
        <taxon>Fungi</taxon>
        <taxon>Dikarya</taxon>
        <taxon>Basidiomycota</taxon>
        <taxon>Ustilaginomycotina</taxon>
        <taxon>Malasseziomycetes</taxon>
        <taxon>Malasseziales</taxon>
        <taxon>Malasseziaceae</taxon>
        <taxon>Malassezia</taxon>
    </lineage>
</organism>
<feature type="compositionally biased region" description="Basic and acidic residues" evidence="1">
    <location>
        <begin position="443"/>
        <end position="453"/>
    </location>
</feature>
<feature type="compositionally biased region" description="Basic and acidic residues" evidence="1">
    <location>
        <begin position="1"/>
        <end position="10"/>
    </location>
</feature>
<keyword evidence="3" id="KW-1185">Reference proteome</keyword>
<evidence type="ECO:0000256" key="1">
    <source>
        <dbReference type="SAM" id="MobiDB-lite"/>
    </source>
</evidence>
<feature type="compositionally biased region" description="Polar residues" evidence="1">
    <location>
        <begin position="114"/>
        <end position="127"/>
    </location>
</feature>
<dbReference type="Proteomes" id="UP001219567">
    <property type="component" value="Chromosome 5"/>
</dbReference>
<feature type="compositionally biased region" description="Low complexity" evidence="1">
    <location>
        <begin position="412"/>
        <end position="428"/>
    </location>
</feature>
<reference evidence="2 3" key="1">
    <citation type="submission" date="2023-03" db="EMBL/GenBank/DDBJ databases">
        <title>Mating type loci evolution in Malassezia.</title>
        <authorList>
            <person name="Coelho M.A."/>
        </authorList>
    </citation>
    <scope>NUCLEOTIDE SEQUENCE [LARGE SCALE GENOMIC DNA]</scope>
    <source>
        <strain evidence="2 3">CBS 9725</strain>
    </source>
</reference>
<dbReference type="AlphaFoldDB" id="A0AAJ6CHN0"/>
<evidence type="ECO:0000313" key="2">
    <source>
        <dbReference type="EMBL" id="WFD00468.1"/>
    </source>
</evidence>
<protein>
    <submittedName>
        <fullName evidence="2">Uncharacterized protein</fullName>
    </submittedName>
</protein>
<accession>A0AAJ6CHN0</accession>
<name>A0AAJ6CHN0_9BASI</name>
<feature type="compositionally biased region" description="Polar residues" evidence="1">
    <location>
        <begin position="304"/>
        <end position="322"/>
    </location>
</feature>
<feature type="compositionally biased region" description="Polar residues" evidence="1">
    <location>
        <begin position="429"/>
        <end position="438"/>
    </location>
</feature>
<gene>
    <name evidence="2" type="ORF">MYAM1_003217</name>
</gene>
<dbReference type="EMBL" id="CP119947">
    <property type="protein sequence ID" value="WFD00468.1"/>
    <property type="molecule type" value="Genomic_DNA"/>
</dbReference>
<feature type="region of interest" description="Disordered" evidence="1">
    <location>
        <begin position="1"/>
        <end position="134"/>
    </location>
</feature>
<sequence length="453" mass="51044">MRRSEQRESEIAQLVEEGTRPSDDGGQSHMGKRSVSGRKFTDRNTLKSSQDIARDAYEKSAVEETHLNETTRRWTSPRLRTEPHRRSASYMSSAVDPMGWNQFNKHSGARRQETSPTNRSMSTSGSRRSLDVHPDLGNEYIQNRESPLANHLSFDRPQPSEPLEKRSASLHTRRQSMPGSSRNMLYSDNQSTDLHTQNLYAALQHAEKGPNSESPILDSLGHTARLADTLNQGLRQAIRASLEARMSLTLSPSLESMEYLLDTLNMDLSQLLKQSDDHVRSLTDTLMAFDRDQRPVRRSHTWRYTSPPQTALSDTSVGNSSIPEYGQTPSPIPRSSMRGTPQRSDALGLHSIKRPTFSMYEPMQALDNIAAQTKQRHSVSDRPARTSPWTTPIHSRHPRPITQRGTPHSIDSRPLSLVPSSPSLWPQSTLKQSQSPTSPLHDVVTEEIRPNLR</sequence>
<feature type="region of interest" description="Disordered" evidence="1">
    <location>
        <begin position="304"/>
        <end position="345"/>
    </location>
</feature>
<feature type="region of interest" description="Disordered" evidence="1">
    <location>
        <begin position="150"/>
        <end position="183"/>
    </location>
</feature>
<feature type="compositionally biased region" description="Basic and acidic residues" evidence="1">
    <location>
        <begin position="52"/>
        <end position="72"/>
    </location>
</feature>
<proteinExistence type="predicted"/>
<evidence type="ECO:0000313" key="3">
    <source>
        <dbReference type="Proteomes" id="UP001219567"/>
    </source>
</evidence>